<dbReference type="Proteomes" id="UP000515154">
    <property type="component" value="Linkage group LG4"/>
</dbReference>
<evidence type="ECO:0000256" key="1">
    <source>
        <dbReference type="ARBA" id="ARBA00004437"/>
    </source>
</evidence>
<protein>
    <recommendedName>
        <fullName evidence="5">Cilia- and flagella-associated protein 418</fullName>
    </recommendedName>
</protein>
<dbReference type="PANTHER" id="PTHR33958:SF1">
    <property type="entry name" value="CILIA- AND FLAGELLA-ASSOCIATED PROTEIN 418"/>
    <property type="match status" value="1"/>
</dbReference>
<evidence type="ECO:0000256" key="2">
    <source>
        <dbReference type="ARBA" id="ARBA00004496"/>
    </source>
</evidence>
<reference evidence="7" key="1">
    <citation type="submission" date="2025-08" db="UniProtKB">
        <authorList>
            <consortium name="RefSeq"/>
        </authorList>
    </citation>
    <scope>IDENTIFICATION</scope>
</reference>
<dbReference type="PANTHER" id="PTHR33958">
    <property type="entry name" value="PROTEIN C8ORF37"/>
    <property type="match status" value="1"/>
</dbReference>
<keyword evidence="6" id="KW-1185">Reference proteome</keyword>
<dbReference type="AlphaFoldDB" id="A0A6P7SB85"/>
<dbReference type="KEGG" id="osn:115210966"/>
<dbReference type="RefSeq" id="XP_029635649.1">
    <property type="nucleotide sequence ID" value="XM_029779789.2"/>
</dbReference>
<evidence type="ECO:0000256" key="4">
    <source>
        <dbReference type="ARBA" id="ARBA00024819"/>
    </source>
</evidence>
<keyword evidence="3" id="KW-0963">Cytoplasm</keyword>
<name>A0A6P7SB85_9MOLL</name>
<evidence type="ECO:0000256" key="3">
    <source>
        <dbReference type="ARBA" id="ARBA00022490"/>
    </source>
</evidence>
<organism evidence="6 7">
    <name type="scientific">Octopus sinensis</name>
    <name type="common">East Asian common octopus</name>
    <dbReference type="NCBI Taxonomy" id="2607531"/>
    <lineage>
        <taxon>Eukaryota</taxon>
        <taxon>Metazoa</taxon>
        <taxon>Spiralia</taxon>
        <taxon>Lophotrochozoa</taxon>
        <taxon>Mollusca</taxon>
        <taxon>Cephalopoda</taxon>
        <taxon>Coleoidea</taxon>
        <taxon>Octopodiformes</taxon>
        <taxon>Octopoda</taxon>
        <taxon>Incirrata</taxon>
        <taxon>Octopodidae</taxon>
        <taxon>Octopus</taxon>
    </lineage>
</organism>
<dbReference type="Pfam" id="PF14996">
    <property type="entry name" value="RMP"/>
    <property type="match status" value="1"/>
</dbReference>
<dbReference type="GO" id="GO:0001917">
    <property type="term" value="C:photoreceptor inner segment"/>
    <property type="evidence" value="ECO:0007669"/>
    <property type="project" value="UniProtKB-SubCell"/>
</dbReference>
<gene>
    <name evidence="7" type="primary">LOC115210966</name>
</gene>
<dbReference type="GO" id="GO:0005829">
    <property type="term" value="C:cytosol"/>
    <property type="evidence" value="ECO:0007669"/>
    <property type="project" value="TreeGrafter"/>
</dbReference>
<accession>A0A6P7SB85</accession>
<evidence type="ECO:0000313" key="7">
    <source>
        <dbReference type="RefSeq" id="XP_029635649.1"/>
    </source>
</evidence>
<comment type="subcellular location">
    <subcellularLocation>
        <location evidence="2">Cytoplasm</location>
    </subcellularLocation>
    <subcellularLocation>
        <location evidence="1">Photoreceptor inner segment</location>
    </subcellularLocation>
</comment>
<evidence type="ECO:0000313" key="6">
    <source>
        <dbReference type="Proteomes" id="UP000515154"/>
    </source>
</evidence>
<sequence length="173" mass="19992">MDDGDDIDDLLNEAEQSFNSRFKRQNCRVSNISVVDELDDLLAETDDIKDYKADKQQKAVNPHSLEEVVKCFPIYLAGSHFPCGLGNISKKLSCDKLRCTSCDMKVLWFEDFAWLASLDYLFLRNNFPNFKELRSKLKPQNGSRAYCCQCSWQTVNTLTFLKQLETKWVCGQH</sequence>
<proteinExistence type="predicted"/>
<comment type="function">
    <text evidence="4">May be involved in photoreceptor outer segment disk morphogenesis.</text>
</comment>
<dbReference type="InterPro" id="IPR029239">
    <property type="entry name" value="CFAP418"/>
</dbReference>
<evidence type="ECO:0000256" key="5">
    <source>
        <dbReference type="ARBA" id="ARBA00026215"/>
    </source>
</evidence>